<evidence type="ECO:0000313" key="10">
    <source>
        <dbReference type="Proteomes" id="UP000236319"/>
    </source>
</evidence>
<organism evidence="9 10">
    <name type="scientific">Babesia ovata</name>
    <dbReference type="NCBI Taxonomy" id="189622"/>
    <lineage>
        <taxon>Eukaryota</taxon>
        <taxon>Sar</taxon>
        <taxon>Alveolata</taxon>
        <taxon>Apicomplexa</taxon>
        <taxon>Aconoidasida</taxon>
        <taxon>Piroplasmida</taxon>
        <taxon>Babesiidae</taxon>
        <taxon>Babesia</taxon>
    </lineage>
</organism>
<dbReference type="OrthoDB" id="60315at2759"/>
<dbReference type="PIRSF" id="PIRSF015892">
    <property type="entry name" value="N-myristl_transf"/>
    <property type="match status" value="1"/>
</dbReference>
<evidence type="ECO:0000256" key="3">
    <source>
        <dbReference type="ARBA" id="ARBA00022679"/>
    </source>
</evidence>
<name>A0A2H6KDI1_9APIC</name>
<dbReference type="Gene3D" id="3.40.630.170">
    <property type="match status" value="1"/>
</dbReference>
<dbReference type="PANTHER" id="PTHR11377">
    <property type="entry name" value="N-MYRISTOYL TRANSFERASE"/>
    <property type="match status" value="1"/>
</dbReference>
<dbReference type="InterPro" id="IPR000903">
    <property type="entry name" value="NMT"/>
</dbReference>
<evidence type="ECO:0000259" key="7">
    <source>
        <dbReference type="Pfam" id="PF01233"/>
    </source>
</evidence>
<feature type="domain" description="Glycylpeptide N-tetradecanoyltransferase C-terminal" evidence="8">
    <location>
        <begin position="273"/>
        <end position="463"/>
    </location>
</feature>
<protein>
    <recommendedName>
        <fullName evidence="2 5">Glycylpeptide N-tetradecanoyltransferase</fullName>
        <ecNumber evidence="2 5">2.3.1.97</ecNumber>
    </recommendedName>
</protein>
<dbReference type="RefSeq" id="XP_028867296.1">
    <property type="nucleotide sequence ID" value="XM_029011463.1"/>
</dbReference>
<evidence type="ECO:0000256" key="2">
    <source>
        <dbReference type="ARBA" id="ARBA00012923"/>
    </source>
</evidence>
<accession>A0A2H6KDI1</accession>
<evidence type="ECO:0000256" key="6">
    <source>
        <dbReference type="RuleBase" id="RU004178"/>
    </source>
</evidence>
<evidence type="ECO:0000256" key="1">
    <source>
        <dbReference type="ARBA" id="ARBA00009469"/>
    </source>
</evidence>
<evidence type="ECO:0000256" key="5">
    <source>
        <dbReference type="RuleBase" id="RU000586"/>
    </source>
</evidence>
<dbReference type="GO" id="GO:0005737">
    <property type="term" value="C:cytoplasm"/>
    <property type="evidence" value="ECO:0007669"/>
    <property type="project" value="TreeGrafter"/>
</dbReference>
<comment type="function">
    <text evidence="5">Adds a myristoyl group to the N-terminal glycine residue of certain cellular proteins.</text>
</comment>
<evidence type="ECO:0000259" key="8">
    <source>
        <dbReference type="Pfam" id="PF02799"/>
    </source>
</evidence>
<dbReference type="Pfam" id="PF01233">
    <property type="entry name" value="NMT"/>
    <property type="match status" value="1"/>
</dbReference>
<reference evidence="9 10" key="1">
    <citation type="journal article" date="2017" name="BMC Genomics">
        <title>Whole-genome assembly of Babesia ovata and comparative genomics between closely related pathogens.</title>
        <authorList>
            <person name="Yamagishi J."/>
            <person name="Asada M."/>
            <person name="Hakimi H."/>
            <person name="Tanaka T.Q."/>
            <person name="Sugimoto C."/>
            <person name="Kawazu S."/>
        </authorList>
    </citation>
    <scope>NUCLEOTIDE SEQUENCE [LARGE SCALE GENOMIC DNA]</scope>
    <source>
        <strain evidence="9 10">Miyake</strain>
    </source>
</reference>
<dbReference type="PROSITE" id="PS00975">
    <property type="entry name" value="NMT_1"/>
    <property type="match status" value="1"/>
</dbReference>
<dbReference type="Proteomes" id="UP000236319">
    <property type="component" value="Unassembled WGS sequence"/>
</dbReference>
<dbReference type="FunFam" id="3.40.630.30:FF:000042">
    <property type="entry name" value="Glycylpeptide N-tetradecanoyltransferase"/>
    <property type="match status" value="1"/>
</dbReference>
<evidence type="ECO:0000256" key="4">
    <source>
        <dbReference type="ARBA" id="ARBA00023315"/>
    </source>
</evidence>
<sequence>MDQNGKDDSSPEATIRNLEMIAGALESLKLEVCSTFTSPGDRVQGEKAAKEEPKPNSNLLDLLMRAFGKRSSHEKHHAFWNTQPVCKYSEEVDAEQIGAVDSNTNVENIRPHPYALPDAFEWVDIDIKDEEQQMQLYYLLYENYVEDSGGLLRFDYKTEFLQWALTSPGYKKDWHVAVRVKASKRLVGFISGIPVTINVLGTSLEVAEINFLCVHKQLRSKRLAPVLIKEITRRVNRCGIWQAVYTAAAMIPKPITTCRYWHRTLNIRRLVDARFTSIGHRMTISRAQRLYKLPAETDGIVMRPMERKDVDSVLELLKNYLPSYKVYQEYTREEVEHWFLPKGESIYTYVKEGSGGKVTDMLSFYRLNSSVLNNPKIDTIKAAYSYYNIATTITFKKLMEMALHFANANEFDVFNALDLMENSPIFEVGFIIGVRIGLQDLKFGPGEGNLHYYLYNWRIPSVSFSVSLPSPLLR</sequence>
<gene>
    <name evidence="9" type="ORF">BOVATA_025460</name>
</gene>
<dbReference type="InterPro" id="IPR022676">
    <property type="entry name" value="NMT_N"/>
</dbReference>
<dbReference type="InterPro" id="IPR022678">
    <property type="entry name" value="NMT_CS"/>
</dbReference>
<dbReference type="Pfam" id="PF02799">
    <property type="entry name" value="NMT_C"/>
    <property type="match status" value="1"/>
</dbReference>
<dbReference type="FunFam" id="3.40.630.170:FF:000003">
    <property type="entry name" value="Glycylpeptide N-tetradecanoyltransferase"/>
    <property type="match status" value="1"/>
</dbReference>
<evidence type="ECO:0000313" key="9">
    <source>
        <dbReference type="EMBL" id="GBE61053.1"/>
    </source>
</evidence>
<dbReference type="GO" id="GO:0004379">
    <property type="term" value="F:glycylpeptide N-tetradecanoyltransferase activity"/>
    <property type="evidence" value="ECO:0007669"/>
    <property type="project" value="UniProtKB-EC"/>
</dbReference>
<dbReference type="SUPFAM" id="SSF55729">
    <property type="entry name" value="Acyl-CoA N-acyltransferases (Nat)"/>
    <property type="match status" value="2"/>
</dbReference>
<comment type="catalytic activity">
    <reaction evidence="5">
        <text>N-terminal glycyl-[protein] + tetradecanoyl-CoA = N-tetradecanoylglycyl-[protein] + CoA + H(+)</text>
        <dbReference type="Rhea" id="RHEA:15521"/>
        <dbReference type="Rhea" id="RHEA-COMP:12666"/>
        <dbReference type="Rhea" id="RHEA-COMP:12667"/>
        <dbReference type="ChEBI" id="CHEBI:15378"/>
        <dbReference type="ChEBI" id="CHEBI:57287"/>
        <dbReference type="ChEBI" id="CHEBI:57385"/>
        <dbReference type="ChEBI" id="CHEBI:64723"/>
        <dbReference type="ChEBI" id="CHEBI:133050"/>
        <dbReference type="EC" id="2.3.1.97"/>
    </reaction>
</comment>
<dbReference type="PANTHER" id="PTHR11377:SF5">
    <property type="entry name" value="GLYCYLPEPTIDE N-TETRADECANOYLTRANSFERASE"/>
    <property type="match status" value="1"/>
</dbReference>
<feature type="domain" description="Glycylpeptide N-tetradecanoyltransferase N-terminal" evidence="7">
    <location>
        <begin position="100"/>
        <end position="258"/>
    </location>
</feature>
<dbReference type="GeneID" id="39874823"/>
<keyword evidence="3 5" id="KW-0808">Transferase</keyword>
<proteinExistence type="inferred from homology"/>
<dbReference type="InterPro" id="IPR016181">
    <property type="entry name" value="Acyl_CoA_acyltransferase"/>
</dbReference>
<dbReference type="EC" id="2.3.1.97" evidence="2 5"/>
<keyword evidence="4 5" id="KW-0012">Acyltransferase</keyword>
<comment type="similarity">
    <text evidence="1 6">Belongs to the NMT family.</text>
</comment>
<dbReference type="InterPro" id="IPR022677">
    <property type="entry name" value="NMT_C"/>
</dbReference>
<dbReference type="EMBL" id="BDSA01000002">
    <property type="protein sequence ID" value="GBE61053.1"/>
    <property type="molecule type" value="Genomic_DNA"/>
</dbReference>
<comment type="caution">
    <text evidence="9">The sequence shown here is derived from an EMBL/GenBank/DDBJ whole genome shotgun (WGS) entry which is preliminary data.</text>
</comment>
<dbReference type="AlphaFoldDB" id="A0A2H6KDI1"/>
<keyword evidence="10" id="KW-1185">Reference proteome</keyword>
<dbReference type="VEuPathDB" id="PiroplasmaDB:BOVATA_025460"/>